<sequence>MNKTAIYGLLVALLLPLVGYFIVKQASKDVVPMPRHYIYDSVSSRTIDGKQVNDTLWHRIPDFKLTNQLGQTVTWESMRARVGNTDSFRNKVVVANFFFTKCPTICPRMTMNMKRLQDGLSSGQRVGDQAPRYVQLLSFSVDPERDSVPALKAWADRYGIDPDKWWLLTGDKKEIYDLSINDMKVLAVDGKGVDTSFLHTDMLVLIDKNRNIRGYYHGLDTASIGQLSRDIILVSLEKDPKKKGIFAGKLELIAVLAFALIAGLMAFSYYLKKDKRSHGIADQQK</sequence>
<evidence type="ECO:0000313" key="6">
    <source>
        <dbReference type="Proteomes" id="UP001501725"/>
    </source>
</evidence>
<dbReference type="Pfam" id="PF02630">
    <property type="entry name" value="SCO1-SenC"/>
    <property type="match status" value="1"/>
</dbReference>
<dbReference type="Proteomes" id="UP001501725">
    <property type="component" value="Unassembled WGS sequence"/>
</dbReference>
<feature type="transmembrane region" description="Helical" evidence="3">
    <location>
        <begin position="6"/>
        <end position="23"/>
    </location>
</feature>
<proteinExistence type="inferred from homology"/>
<keyword evidence="3" id="KW-0812">Transmembrane</keyword>
<keyword evidence="3" id="KW-0472">Membrane</keyword>
<comment type="caution">
    <text evidence="5">The sequence shown here is derived from an EMBL/GenBank/DDBJ whole genome shotgun (WGS) entry which is preliminary data.</text>
</comment>
<feature type="domain" description="Thioredoxin" evidence="4">
    <location>
        <begin position="54"/>
        <end position="237"/>
    </location>
</feature>
<keyword evidence="2" id="KW-0186">Copper</keyword>
<protein>
    <recommendedName>
        <fullName evidence="4">Thioredoxin domain-containing protein</fullName>
    </recommendedName>
</protein>
<evidence type="ECO:0000256" key="3">
    <source>
        <dbReference type="SAM" id="Phobius"/>
    </source>
</evidence>
<dbReference type="InterPro" id="IPR036249">
    <property type="entry name" value="Thioredoxin-like_sf"/>
</dbReference>
<evidence type="ECO:0000256" key="2">
    <source>
        <dbReference type="ARBA" id="ARBA00023008"/>
    </source>
</evidence>
<dbReference type="CDD" id="cd02968">
    <property type="entry name" value="SCO"/>
    <property type="match status" value="1"/>
</dbReference>
<evidence type="ECO:0000256" key="1">
    <source>
        <dbReference type="ARBA" id="ARBA00010996"/>
    </source>
</evidence>
<keyword evidence="3" id="KW-1133">Transmembrane helix</keyword>
<dbReference type="InterPro" id="IPR003782">
    <property type="entry name" value="SCO1/SenC"/>
</dbReference>
<organism evidence="5 6">
    <name type="scientific">Flaviaesturariibacter amylovorans</name>
    <dbReference type="NCBI Taxonomy" id="1084520"/>
    <lineage>
        <taxon>Bacteria</taxon>
        <taxon>Pseudomonadati</taxon>
        <taxon>Bacteroidota</taxon>
        <taxon>Chitinophagia</taxon>
        <taxon>Chitinophagales</taxon>
        <taxon>Chitinophagaceae</taxon>
        <taxon>Flaviaestuariibacter</taxon>
    </lineage>
</organism>
<dbReference type="SUPFAM" id="SSF52833">
    <property type="entry name" value="Thioredoxin-like"/>
    <property type="match status" value="1"/>
</dbReference>
<dbReference type="PANTHER" id="PTHR12151">
    <property type="entry name" value="ELECTRON TRANSPORT PROTIN SCO1/SENC FAMILY MEMBER"/>
    <property type="match status" value="1"/>
</dbReference>
<dbReference type="RefSeq" id="WP_345257978.1">
    <property type="nucleotide sequence ID" value="NZ_BAABGY010000016.1"/>
</dbReference>
<gene>
    <name evidence="5" type="ORF">GCM10023184_42590</name>
</gene>
<keyword evidence="6" id="KW-1185">Reference proteome</keyword>
<feature type="transmembrane region" description="Helical" evidence="3">
    <location>
        <begin position="250"/>
        <end position="271"/>
    </location>
</feature>
<accession>A0ABP8HQN9</accession>
<evidence type="ECO:0000313" key="5">
    <source>
        <dbReference type="EMBL" id="GAA4342832.1"/>
    </source>
</evidence>
<evidence type="ECO:0000259" key="4">
    <source>
        <dbReference type="PROSITE" id="PS51352"/>
    </source>
</evidence>
<reference evidence="6" key="1">
    <citation type="journal article" date="2019" name="Int. J. Syst. Evol. Microbiol.">
        <title>The Global Catalogue of Microorganisms (GCM) 10K type strain sequencing project: providing services to taxonomists for standard genome sequencing and annotation.</title>
        <authorList>
            <consortium name="The Broad Institute Genomics Platform"/>
            <consortium name="The Broad Institute Genome Sequencing Center for Infectious Disease"/>
            <person name="Wu L."/>
            <person name="Ma J."/>
        </authorList>
    </citation>
    <scope>NUCLEOTIDE SEQUENCE [LARGE SCALE GENOMIC DNA]</scope>
    <source>
        <strain evidence="6">JCM 17919</strain>
    </source>
</reference>
<dbReference type="PROSITE" id="PS51352">
    <property type="entry name" value="THIOREDOXIN_2"/>
    <property type="match status" value="1"/>
</dbReference>
<dbReference type="Gene3D" id="3.40.30.10">
    <property type="entry name" value="Glutaredoxin"/>
    <property type="match status" value="1"/>
</dbReference>
<dbReference type="PANTHER" id="PTHR12151:SF25">
    <property type="entry name" value="LINALOOL DEHYDRATASE_ISOMERASE DOMAIN-CONTAINING PROTEIN"/>
    <property type="match status" value="1"/>
</dbReference>
<comment type="similarity">
    <text evidence="1">Belongs to the SCO1/2 family.</text>
</comment>
<dbReference type="InterPro" id="IPR013766">
    <property type="entry name" value="Thioredoxin_domain"/>
</dbReference>
<dbReference type="EMBL" id="BAABGY010000016">
    <property type="protein sequence ID" value="GAA4342832.1"/>
    <property type="molecule type" value="Genomic_DNA"/>
</dbReference>
<name>A0ABP8HQN9_9BACT</name>